<evidence type="ECO:0000256" key="8">
    <source>
        <dbReference type="ARBA" id="ARBA00024209"/>
    </source>
</evidence>
<evidence type="ECO:0000256" key="9">
    <source>
        <dbReference type="PROSITE-ProRule" id="PRU00175"/>
    </source>
</evidence>
<evidence type="ECO:0000256" key="4">
    <source>
        <dbReference type="ARBA" id="ARBA00022771"/>
    </source>
</evidence>
<dbReference type="Pfam" id="PF13639">
    <property type="entry name" value="zf-RING_2"/>
    <property type="match status" value="1"/>
</dbReference>
<keyword evidence="7 11" id="KW-0472">Membrane</keyword>
<evidence type="ECO:0000256" key="5">
    <source>
        <dbReference type="ARBA" id="ARBA00022833"/>
    </source>
</evidence>
<dbReference type="PANTHER" id="PTHR46539:SF9">
    <property type="entry name" value="RING-H2 FINGER PROTEIN ATL56"/>
    <property type="match status" value="1"/>
</dbReference>
<keyword evidence="6 11" id="KW-1133">Transmembrane helix</keyword>
<feature type="domain" description="RING-type" evidence="12">
    <location>
        <begin position="137"/>
        <end position="179"/>
    </location>
</feature>
<keyword evidence="3" id="KW-0479">Metal-binding</keyword>
<proteinExistence type="inferred from homology"/>
<dbReference type="PROSITE" id="PS50089">
    <property type="entry name" value="ZF_RING_2"/>
    <property type="match status" value="1"/>
</dbReference>
<protein>
    <recommendedName>
        <fullName evidence="12">RING-type domain-containing protein</fullName>
    </recommendedName>
</protein>
<dbReference type="Gene3D" id="3.30.40.10">
    <property type="entry name" value="Zinc/RING finger domain, C3HC4 (zinc finger)"/>
    <property type="match status" value="1"/>
</dbReference>
<evidence type="ECO:0000259" key="12">
    <source>
        <dbReference type="PROSITE" id="PS50089"/>
    </source>
</evidence>
<evidence type="ECO:0000256" key="1">
    <source>
        <dbReference type="ARBA" id="ARBA00004370"/>
    </source>
</evidence>
<comment type="similarity">
    <text evidence="8">Belongs to the RING-type zinc finger family. ATL subfamily.</text>
</comment>
<evidence type="ECO:0000256" key="7">
    <source>
        <dbReference type="ARBA" id="ARBA00023136"/>
    </source>
</evidence>
<feature type="compositionally biased region" description="Pro residues" evidence="10">
    <location>
        <begin position="19"/>
        <end position="38"/>
    </location>
</feature>
<dbReference type="InterPro" id="IPR013083">
    <property type="entry name" value="Znf_RING/FYVE/PHD"/>
</dbReference>
<dbReference type="PANTHER" id="PTHR46539">
    <property type="entry name" value="E3 UBIQUITIN-PROTEIN LIGASE ATL42"/>
    <property type="match status" value="1"/>
</dbReference>
<dbReference type="SMART" id="SM00184">
    <property type="entry name" value="RING"/>
    <property type="match status" value="1"/>
</dbReference>
<dbReference type="InterPro" id="IPR001841">
    <property type="entry name" value="Znf_RING"/>
</dbReference>
<feature type="transmembrane region" description="Helical" evidence="11">
    <location>
        <begin position="55"/>
        <end position="81"/>
    </location>
</feature>
<evidence type="ECO:0000313" key="14">
    <source>
        <dbReference type="Proteomes" id="UP001630127"/>
    </source>
</evidence>
<keyword evidence="4 9" id="KW-0863">Zinc-finger</keyword>
<accession>A0ABD3AP05</accession>
<organism evidence="13 14">
    <name type="scientific">Cinchona calisaya</name>
    <dbReference type="NCBI Taxonomy" id="153742"/>
    <lineage>
        <taxon>Eukaryota</taxon>
        <taxon>Viridiplantae</taxon>
        <taxon>Streptophyta</taxon>
        <taxon>Embryophyta</taxon>
        <taxon>Tracheophyta</taxon>
        <taxon>Spermatophyta</taxon>
        <taxon>Magnoliopsida</taxon>
        <taxon>eudicotyledons</taxon>
        <taxon>Gunneridae</taxon>
        <taxon>Pentapetalae</taxon>
        <taxon>asterids</taxon>
        <taxon>lamiids</taxon>
        <taxon>Gentianales</taxon>
        <taxon>Rubiaceae</taxon>
        <taxon>Cinchonoideae</taxon>
        <taxon>Cinchoneae</taxon>
        <taxon>Cinchona</taxon>
    </lineage>
</organism>
<comment type="subcellular location">
    <subcellularLocation>
        <location evidence="1">Membrane</location>
    </subcellularLocation>
</comment>
<dbReference type="EMBL" id="JBJUIK010000003">
    <property type="protein sequence ID" value="KAL3532919.1"/>
    <property type="molecule type" value="Genomic_DNA"/>
</dbReference>
<keyword evidence="14" id="KW-1185">Reference proteome</keyword>
<dbReference type="GO" id="GO:0008270">
    <property type="term" value="F:zinc ion binding"/>
    <property type="evidence" value="ECO:0007669"/>
    <property type="project" value="UniProtKB-KW"/>
</dbReference>
<evidence type="ECO:0000256" key="3">
    <source>
        <dbReference type="ARBA" id="ARBA00022723"/>
    </source>
</evidence>
<evidence type="ECO:0000256" key="10">
    <source>
        <dbReference type="SAM" id="MobiDB-lite"/>
    </source>
</evidence>
<dbReference type="Proteomes" id="UP001630127">
    <property type="component" value="Unassembled WGS sequence"/>
</dbReference>
<name>A0ABD3AP05_9GENT</name>
<feature type="region of interest" description="Disordered" evidence="10">
    <location>
        <begin position="1"/>
        <end position="41"/>
    </location>
</feature>
<evidence type="ECO:0000256" key="2">
    <source>
        <dbReference type="ARBA" id="ARBA00022692"/>
    </source>
</evidence>
<evidence type="ECO:0000256" key="6">
    <source>
        <dbReference type="ARBA" id="ARBA00022989"/>
    </source>
</evidence>
<feature type="compositionally biased region" description="Polar residues" evidence="10">
    <location>
        <begin position="100"/>
        <end position="109"/>
    </location>
</feature>
<sequence length="207" mass="23776">MPTIQENHHHLHADTQNNPQPPPTPAPPPQPQPHPNPKPNTNSCPRKLLFLFLKWIIMTFILSFFLIFIGFAAFVILHFLLTTTTVNHHRNRRRSETRQSPHNSTEPTSLYSMQDLHKLLPYISYSASSAPTTRGDCAICLEGFKEGELCRKLPDCNHFFHRNCVDNWLIRVPNCPVCRTRVQLDSGASGSRNKSDDDWKFWWPVGA</sequence>
<feature type="region of interest" description="Disordered" evidence="10">
    <location>
        <begin position="88"/>
        <end position="109"/>
    </location>
</feature>
<dbReference type="GO" id="GO:0016020">
    <property type="term" value="C:membrane"/>
    <property type="evidence" value="ECO:0007669"/>
    <property type="project" value="UniProtKB-SubCell"/>
</dbReference>
<dbReference type="AlphaFoldDB" id="A0ABD3AP05"/>
<keyword evidence="5" id="KW-0862">Zinc</keyword>
<keyword evidence="2 11" id="KW-0812">Transmembrane</keyword>
<gene>
    <name evidence="13" type="ORF">ACH5RR_006440</name>
</gene>
<comment type="caution">
    <text evidence="13">The sequence shown here is derived from an EMBL/GenBank/DDBJ whole genome shotgun (WGS) entry which is preliminary data.</text>
</comment>
<dbReference type="SUPFAM" id="SSF57850">
    <property type="entry name" value="RING/U-box"/>
    <property type="match status" value="1"/>
</dbReference>
<evidence type="ECO:0000313" key="13">
    <source>
        <dbReference type="EMBL" id="KAL3532919.1"/>
    </source>
</evidence>
<evidence type="ECO:0000256" key="11">
    <source>
        <dbReference type="SAM" id="Phobius"/>
    </source>
</evidence>
<reference evidence="13 14" key="1">
    <citation type="submission" date="2024-11" db="EMBL/GenBank/DDBJ databases">
        <title>A near-complete genome assembly of Cinchona calisaya.</title>
        <authorList>
            <person name="Lian D.C."/>
            <person name="Zhao X.W."/>
            <person name="Wei L."/>
        </authorList>
    </citation>
    <scope>NUCLEOTIDE SEQUENCE [LARGE SCALE GENOMIC DNA]</scope>
    <source>
        <tissue evidence="13">Nenye</tissue>
    </source>
</reference>